<protein>
    <submittedName>
        <fullName evidence="1">Uncharacterized protein</fullName>
    </submittedName>
</protein>
<dbReference type="EMBL" id="MU273579">
    <property type="protein sequence ID" value="KAI0031467.1"/>
    <property type="molecule type" value="Genomic_DNA"/>
</dbReference>
<gene>
    <name evidence="1" type="ORF">K488DRAFT_86797</name>
</gene>
<organism evidence="1 2">
    <name type="scientific">Vararia minispora EC-137</name>
    <dbReference type="NCBI Taxonomy" id="1314806"/>
    <lineage>
        <taxon>Eukaryota</taxon>
        <taxon>Fungi</taxon>
        <taxon>Dikarya</taxon>
        <taxon>Basidiomycota</taxon>
        <taxon>Agaricomycotina</taxon>
        <taxon>Agaricomycetes</taxon>
        <taxon>Russulales</taxon>
        <taxon>Lachnocladiaceae</taxon>
        <taxon>Vararia</taxon>
    </lineage>
</organism>
<keyword evidence="2" id="KW-1185">Reference proteome</keyword>
<reference evidence="1" key="1">
    <citation type="submission" date="2021-02" db="EMBL/GenBank/DDBJ databases">
        <authorList>
            <consortium name="DOE Joint Genome Institute"/>
            <person name="Ahrendt S."/>
            <person name="Looney B.P."/>
            <person name="Miyauchi S."/>
            <person name="Morin E."/>
            <person name="Drula E."/>
            <person name="Courty P.E."/>
            <person name="Chicoki N."/>
            <person name="Fauchery L."/>
            <person name="Kohler A."/>
            <person name="Kuo A."/>
            <person name="Labutti K."/>
            <person name="Pangilinan J."/>
            <person name="Lipzen A."/>
            <person name="Riley R."/>
            <person name="Andreopoulos W."/>
            <person name="He G."/>
            <person name="Johnson J."/>
            <person name="Barry K.W."/>
            <person name="Grigoriev I.V."/>
            <person name="Nagy L."/>
            <person name="Hibbett D."/>
            <person name="Henrissat B."/>
            <person name="Matheny P.B."/>
            <person name="Labbe J."/>
            <person name="Martin F."/>
        </authorList>
    </citation>
    <scope>NUCLEOTIDE SEQUENCE</scope>
    <source>
        <strain evidence="1">EC-137</strain>
    </source>
</reference>
<sequence>MPPRSSRLWFDNRDASTLSSCPYQLASIFPCLIPVPAGHAGRMRPASRRLLPSLTLSSSLAPPHCQPASDGRRATAARVDKSTNRGRRYLQHDVAEEDNDRHDDRHPSPPPIPVAASEPWHSTLIPLATRSWTTQRLATIPVRLDTTKTRAKLKTHLHACQPRQDRAEVLFRHHDHNMKRTGVRLLSKGGLFTDPDNKVEHCEYPSVIVAAAATHADNVYSDASGRKGFLGFDLVSLHIALIGLVRTPFIKELEDRKRHSNESDGL</sequence>
<dbReference type="Proteomes" id="UP000814128">
    <property type="component" value="Unassembled WGS sequence"/>
</dbReference>
<reference evidence="1" key="2">
    <citation type="journal article" date="2022" name="New Phytol.">
        <title>Evolutionary transition to the ectomycorrhizal habit in the genomes of a hyperdiverse lineage of mushroom-forming fungi.</title>
        <authorList>
            <person name="Looney B."/>
            <person name="Miyauchi S."/>
            <person name="Morin E."/>
            <person name="Drula E."/>
            <person name="Courty P.E."/>
            <person name="Kohler A."/>
            <person name="Kuo A."/>
            <person name="LaButti K."/>
            <person name="Pangilinan J."/>
            <person name="Lipzen A."/>
            <person name="Riley R."/>
            <person name="Andreopoulos W."/>
            <person name="He G."/>
            <person name="Johnson J."/>
            <person name="Nolan M."/>
            <person name="Tritt A."/>
            <person name="Barry K.W."/>
            <person name="Grigoriev I.V."/>
            <person name="Nagy L.G."/>
            <person name="Hibbett D."/>
            <person name="Henrissat B."/>
            <person name="Matheny P.B."/>
            <person name="Labbe J."/>
            <person name="Martin F.M."/>
        </authorList>
    </citation>
    <scope>NUCLEOTIDE SEQUENCE</scope>
    <source>
        <strain evidence="1">EC-137</strain>
    </source>
</reference>
<comment type="caution">
    <text evidence="1">The sequence shown here is derived from an EMBL/GenBank/DDBJ whole genome shotgun (WGS) entry which is preliminary data.</text>
</comment>
<accession>A0ACB8QIH5</accession>
<evidence type="ECO:0000313" key="1">
    <source>
        <dbReference type="EMBL" id="KAI0031467.1"/>
    </source>
</evidence>
<name>A0ACB8QIH5_9AGAM</name>
<evidence type="ECO:0000313" key="2">
    <source>
        <dbReference type="Proteomes" id="UP000814128"/>
    </source>
</evidence>
<proteinExistence type="predicted"/>